<sequence length="142" mass="13671">MTTPFAVLLAWCVPLTVIDARTRRLPDLLTLPGAAGTLGYAAGGGRLAPALAGALLLAGPYLLIHLGAPSACGAGDVKLAVGLGAAAALGGARAWLAAAIAAPILTALAATALLTRGAPRGQPVPHGPAMCGATLLALALSG</sequence>
<keyword evidence="2" id="KW-0812">Transmembrane</keyword>
<dbReference type="GO" id="GO:0006465">
    <property type="term" value="P:signal peptide processing"/>
    <property type="evidence" value="ECO:0007669"/>
    <property type="project" value="TreeGrafter"/>
</dbReference>
<evidence type="ECO:0000256" key="1">
    <source>
        <dbReference type="ARBA" id="ARBA00005801"/>
    </source>
</evidence>
<dbReference type="GO" id="GO:0004190">
    <property type="term" value="F:aspartic-type endopeptidase activity"/>
    <property type="evidence" value="ECO:0007669"/>
    <property type="project" value="InterPro"/>
</dbReference>
<protein>
    <submittedName>
        <fullName evidence="4">Prepilin peptidase</fullName>
    </submittedName>
</protein>
<dbReference type="PANTHER" id="PTHR30487:SF0">
    <property type="entry name" value="PREPILIN LEADER PEPTIDASE_N-METHYLTRANSFERASE-RELATED"/>
    <property type="match status" value="1"/>
</dbReference>
<keyword evidence="5" id="KW-1185">Reference proteome</keyword>
<organism evidence="4 5">
    <name type="scientific">Nocardia stercoris</name>
    <dbReference type="NCBI Taxonomy" id="2483361"/>
    <lineage>
        <taxon>Bacteria</taxon>
        <taxon>Bacillati</taxon>
        <taxon>Actinomycetota</taxon>
        <taxon>Actinomycetes</taxon>
        <taxon>Mycobacteriales</taxon>
        <taxon>Nocardiaceae</taxon>
        <taxon>Nocardia</taxon>
    </lineage>
</organism>
<dbReference type="InterPro" id="IPR000045">
    <property type="entry name" value="Prepilin_IV_endopep_pep"/>
</dbReference>
<comment type="similarity">
    <text evidence="1">Belongs to the peptidase A24 family.</text>
</comment>
<proteinExistence type="inferred from homology"/>
<accession>A0A3M2L1N7</accession>
<dbReference type="EMBL" id="RFFH01000009">
    <property type="protein sequence ID" value="RMI30640.1"/>
    <property type="molecule type" value="Genomic_DNA"/>
</dbReference>
<dbReference type="GO" id="GO:0005886">
    <property type="term" value="C:plasma membrane"/>
    <property type="evidence" value="ECO:0007669"/>
    <property type="project" value="TreeGrafter"/>
</dbReference>
<dbReference type="Proteomes" id="UP000279275">
    <property type="component" value="Unassembled WGS sequence"/>
</dbReference>
<name>A0A3M2L1N7_9NOCA</name>
<gene>
    <name evidence="4" type="ORF">EBN03_21530</name>
</gene>
<dbReference type="Pfam" id="PF01478">
    <property type="entry name" value="Peptidase_A24"/>
    <property type="match status" value="1"/>
</dbReference>
<evidence type="ECO:0000256" key="2">
    <source>
        <dbReference type="SAM" id="Phobius"/>
    </source>
</evidence>
<keyword evidence="2" id="KW-1133">Transmembrane helix</keyword>
<dbReference type="PANTHER" id="PTHR30487">
    <property type="entry name" value="TYPE 4 PREPILIN-LIKE PROTEINS LEADER PEPTIDE-PROCESSING ENZYME"/>
    <property type="match status" value="1"/>
</dbReference>
<feature type="transmembrane region" description="Helical" evidence="2">
    <location>
        <begin position="95"/>
        <end position="114"/>
    </location>
</feature>
<dbReference type="AlphaFoldDB" id="A0A3M2L1N7"/>
<dbReference type="RefSeq" id="WP_122189878.1">
    <property type="nucleotide sequence ID" value="NZ_RFFH01000009.1"/>
</dbReference>
<feature type="domain" description="Prepilin type IV endopeptidase peptidase" evidence="3">
    <location>
        <begin position="7"/>
        <end position="106"/>
    </location>
</feature>
<dbReference type="InterPro" id="IPR050882">
    <property type="entry name" value="Prepilin_peptidase/N-MTase"/>
</dbReference>
<reference evidence="4 5" key="1">
    <citation type="submission" date="2018-10" db="EMBL/GenBank/DDBJ databases">
        <title>Isolation from cow dung.</title>
        <authorList>
            <person name="Ling L."/>
        </authorList>
    </citation>
    <scope>NUCLEOTIDE SEQUENCE [LARGE SCALE GENOMIC DNA]</scope>
    <source>
        <strain evidence="4 5">NEAU-LL90</strain>
    </source>
</reference>
<dbReference type="Gene3D" id="1.20.120.1220">
    <property type="match status" value="1"/>
</dbReference>
<evidence type="ECO:0000259" key="3">
    <source>
        <dbReference type="Pfam" id="PF01478"/>
    </source>
</evidence>
<feature type="transmembrane region" description="Helical" evidence="2">
    <location>
        <begin position="44"/>
        <end position="64"/>
    </location>
</feature>
<evidence type="ECO:0000313" key="4">
    <source>
        <dbReference type="EMBL" id="RMI30640.1"/>
    </source>
</evidence>
<comment type="caution">
    <text evidence="4">The sequence shown here is derived from an EMBL/GenBank/DDBJ whole genome shotgun (WGS) entry which is preliminary data.</text>
</comment>
<keyword evidence="2" id="KW-0472">Membrane</keyword>
<evidence type="ECO:0000313" key="5">
    <source>
        <dbReference type="Proteomes" id="UP000279275"/>
    </source>
</evidence>